<protein>
    <recommendedName>
        <fullName evidence="3">Phage protein</fullName>
    </recommendedName>
</protein>
<evidence type="ECO:0008006" key="3">
    <source>
        <dbReference type="Google" id="ProtNLM"/>
    </source>
</evidence>
<evidence type="ECO:0000313" key="1">
    <source>
        <dbReference type="EMBL" id="GEK13219.1"/>
    </source>
</evidence>
<dbReference type="AlphaFoldDB" id="A0A510UF97"/>
<evidence type="ECO:0000313" key="2">
    <source>
        <dbReference type="Proteomes" id="UP000321787"/>
    </source>
</evidence>
<organism evidence="1 2">
    <name type="scientific">Aliivibrio fischeri</name>
    <name type="common">Vibrio fischeri</name>
    <dbReference type="NCBI Taxonomy" id="668"/>
    <lineage>
        <taxon>Bacteria</taxon>
        <taxon>Pseudomonadati</taxon>
        <taxon>Pseudomonadota</taxon>
        <taxon>Gammaproteobacteria</taxon>
        <taxon>Vibrionales</taxon>
        <taxon>Vibrionaceae</taxon>
        <taxon>Aliivibrio</taxon>
    </lineage>
</organism>
<accession>A0A510UF97</accession>
<comment type="caution">
    <text evidence="1">The sequence shown here is derived from an EMBL/GenBank/DDBJ whole genome shotgun (WGS) entry which is preliminary data.</text>
</comment>
<reference evidence="1 2" key="1">
    <citation type="submission" date="2019-07" db="EMBL/GenBank/DDBJ databases">
        <title>Whole genome shotgun sequence of Aliivibrio fischeri NBRC 101058.</title>
        <authorList>
            <person name="Hosoyama A."/>
            <person name="Uohara A."/>
            <person name="Ohji S."/>
            <person name="Ichikawa N."/>
        </authorList>
    </citation>
    <scope>NUCLEOTIDE SEQUENCE [LARGE SCALE GENOMIC DNA]</scope>
    <source>
        <strain evidence="1 2">NBRC 101058</strain>
    </source>
</reference>
<sequence length="110" mass="11879">MKTESNNKAMDLIKSLQGAKKVIIPIVINGVSVHKGMEFNVSIGDYNKFINSSQSAKISPTAAAKDLLMHTVIDADKEMLGEILKITGTLDNITMSVVDKVTPDMSSLLD</sequence>
<dbReference type="RefSeq" id="WP_146862876.1">
    <property type="nucleotide sequence ID" value="NZ_BJTZ01000005.1"/>
</dbReference>
<dbReference type="Pfam" id="PF10963">
    <property type="entry name" value="Phage_TAC_10"/>
    <property type="match status" value="1"/>
</dbReference>
<proteinExistence type="predicted"/>
<dbReference type="EMBL" id="BJTZ01000005">
    <property type="protein sequence ID" value="GEK13219.1"/>
    <property type="molecule type" value="Genomic_DNA"/>
</dbReference>
<name>A0A510UF97_ALIFS</name>
<gene>
    <name evidence="1" type="ORF">AFI02nite_12550</name>
</gene>
<dbReference type="Proteomes" id="UP000321787">
    <property type="component" value="Unassembled WGS sequence"/>
</dbReference>
<dbReference type="InterPro" id="IPR024406">
    <property type="entry name" value="TAC-10"/>
</dbReference>